<reference evidence="2 3" key="1">
    <citation type="journal article" date="2013" name="BMC Genomics">
        <title>Comparative genomics of parasitic silkworm microsporidia reveal an association between genome expansion and host adaptation.</title>
        <authorList>
            <person name="Pan G."/>
            <person name="Xu J."/>
            <person name="Li T."/>
            <person name="Xia Q."/>
            <person name="Liu S.L."/>
            <person name="Zhang G."/>
            <person name="Li S."/>
            <person name="Li C."/>
            <person name="Liu H."/>
            <person name="Yang L."/>
            <person name="Liu T."/>
            <person name="Zhang X."/>
            <person name="Wu Z."/>
            <person name="Fan W."/>
            <person name="Dang X."/>
            <person name="Xiang H."/>
            <person name="Tao M."/>
            <person name="Li Y."/>
            <person name="Hu J."/>
            <person name="Li Z."/>
            <person name="Lin L."/>
            <person name="Luo J."/>
            <person name="Geng L."/>
            <person name="Wang L."/>
            <person name="Long M."/>
            <person name="Wan Y."/>
            <person name="He N."/>
            <person name="Zhang Z."/>
            <person name="Lu C."/>
            <person name="Keeling P.J."/>
            <person name="Wang J."/>
            <person name="Xiang Z."/>
            <person name="Zhou Z."/>
        </authorList>
    </citation>
    <scope>NUCLEOTIDE SEQUENCE [LARGE SCALE GENOMIC DNA]</scope>
    <source>
        <strain evidence="3">CQ1 / CVCC 102059</strain>
    </source>
</reference>
<feature type="transmembrane region" description="Helical" evidence="1">
    <location>
        <begin position="28"/>
        <end position="44"/>
    </location>
</feature>
<keyword evidence="3" id="KW-1185">Reference proteome</keyword>
<dbReference type="Proteomes" id="UP000016927">
    <property type="component" value="Unassembled WGS sequence"/>
</dbReference>
<dbReference type="VEuPathDB" id="MicrosporidiaDB:NBO_1100g0001"/>
<accession>R0M0H7</accession>
<feature type="transmembrane region" description="Helical" evidence="1">
    <location>
        <begin position="56"/>
        <end position="72"/>
    </location>
</feature>
<protein>
    <submittedName>
        <fullName evidence="2">Uncharacterized protein</fullName>
    </submittedName>
</protein>
<proteinExistence type="predicted"/>
<dbReference type="EMBL" id="KB910007">
    <property type="protein sequence ID" value="EOB11529.1"/>
    <property type="molecule type" value="Genomic_DNA"/>
</dbReference>
<name>R0M0H7_NOSB1</name>
<keyword evidence="1" id="KW-1133">Transmembrane helix</keyword>
<organism evidence="2 3">
    <name type="scientific">Nosema bombycis (strain CQ1 / CVCC 102059)</name>
    <name type="common">Microsporidian parasite</name>
    <name type="synonym">Pebrine of silkworm</name>
    <dbReference type="NCBI Taxonomy" id="578461"/>
    <lineage>
        <taxon>Eukaryota</taxon>
        <taxon>Fungi</taxon>
        <taxon>Fungi incertae sedis</taxon>
        <taxon>Microsporidia</taxon>
        <taxon>Nosematidae</taxon>
        <taxon>Nosema</taxon>
    </lineage>
</organism>
<dbReference type="AlphaFoldDB" id="R0M0H7"/>
<keyword evidence="1" id="KW-0472">Membrane</keyword>
<evidence type="ECO:0000256" key="1">
    <source>
        <dbReference type="SAM" id="Phobius"/>
    </source>
</evidence>
<sequence length="108" mass="13134">MNIYNSIFRPTDTKKERFFNWKVPRMSSTYNFFIIDMLFITWLITDRRVEKQKAGLYIWTTQLFIVNLMNILDCLGVRPLLILNLCAIFPEFYNYLNLCRLELEVMYI</sequence>
<gene>
    <name evidence="2" type="ORF">NBO_1100g0001</name>
</gene>
<evidence type="ECO:0000313" key="2">
    <source>
        <dbReference type="EMBL" id="EOB11529.1"/>
    </source>
</evidence>
<dbReference type="HOGENOM" id="CLU_2197673_0_0_1"/>
<evidence type="ECO:0000313" key="3">
    <source>
        <dbReference type="Proteomes" id="UP000016927"/>
    </source>
</evidence>
<keyword evidence="1" id="KW-0812">Transmembrane</keyword>